<keyword evidence="1" id="KW-0540">Nuclease</keyword>
<gene>
    <name evidence="6" type="ORF">ACFPET_16105</name>
</gene>
<dbReference type="Pfam" id="PF01850">
    <property type="entry name" value="PIN"/>
    <property type="match status" value="1"/>
</dbReference>
<dbReference type="InterPro" id="IPR002716">
    <property type="entry name" value="PIN_dom"/>
</dbReference>
<evidence type="ECO:0000256" key="2">
    <source>
        <dbReference type="ARBA" id="ARBA00022723"/>
    </source>
</evidence>
<dbReference type="RefSeq" id="WP_380622919.1">
    <property type="nucleotide sequence ID" value="NZ_JBHSDK010000021.1"/>
</dbReference>
<evidence type="ECO:0000256" key="3">
    <source>
        <dbReference type="ARBA" id="ARBA00022801"/>
    </source>
</evidence>
<reference evidence="7" key="1">
    <citation type="journal article" date="2019" name="Int. J. Syst. Evol. Microbiol.">
        <title>The Global Catalogue of Microorganisms (GCM) 10K type strain sequencing project: providing services to taxonomists for standard genome sequencing and annotation.</title>
        <authorList>
            <consortium name="The Broad Institute Genomics Platform"/>
            <consortium name="The Broad Institute Genome Sequencing Center for Infectious Disease"/>
            <person name="Wu L."/>
            <person name="Ma J."/>
        </authorList>
    </citation>
    <scope>NUCLEOTIDE SEQUENCE [LARGE SCALE GENOMIC DNA]</scope>
    <source>
        <strain evidence="7">IBRC-M 10908</strain>
    </source>
</reference>
<keyword evidence="3" id="KW-0378">Hydrolase</keyword>
<dbReference type="PANTHER" id="PTHR39664">
    <property type="match status" value="1"/>
</dbReference>
<dbReference type="Proteomes" id="UP001595823">
    <property type="component" value="Unassembled WGS sequence"/>
</dbReference>
<dbReference type="PANTHER" id="PTHR39664:SF2">
    <property type="entry name" value="NUCLEIC ACID-BINDING PROTEIN, CONTAINING PIN DOMAIN-RELATED"/>
    <property type="match status" value="1"/>
</dbReference>
<keyword evidence="2" id="KW-0479">Metal-binding</keyword>
<sequence length="134" mass="14421">MIGIDTNILVRYITQDDPVQARCANSVIDSLTEDSPGYITSAVAVELYWVLTKAKAYRYPPKDALRAMRTVLSAREIELESGETILEALSTAEDTGADFGDALIAAAGRLAGCRYTATFDRSAAAKVGMRLLDG</sequence>
<comment type="caution">
    <text evidence="6">The sequence shown here is derived from an EMBL/GenBank/DDBJ whole genome shotgun (WGS) entry which is preliminary data.</text>
</comment>
<dbReference type="CDD" id="cd18683">
    <property type="entry name" value="PIN_VapC-like"/>
    <property type="match status" value="1"/>
</dbReference>
<accession>A0ABV8U1U9</accession>
<evidence type="ECO:0000313" key="6">
    <source>
        <dbReference type="EMBL" id="MFC4336724.1"/>
    </source>
</evidence>
<evidence type="ECO:0000256" key="4">
    <source>
        <dbReference type="ARBA" id="ARBA00022842"/>
    </source>
</evidence>
<dbReference type="Gene3D" id="3.40.50.1010">
    <property type="entry name" value="5'-nuclease"/>
    <property type="match status" value="1"/>
</dbReference>
<evidence type="ECO:0000313" key="7">
    <source>
        <dbReference type="Proteomes" id="UP001595823"/>
    </source>
</evidence>
<protein>
    <submittedName>
        <fullName evidence="6">PIN domain-containing protein</fullName>
    </submittedName>
</protein>
<dbReference type="InterPro" id="IPR029060">
    <property type="entry name" value="PIN-like_dom_sf"/>
</dbReference>
<organism evidence="6 7">
    <name type="scientific">Salininema proteolyticum</name>
    <dbReference type="NCBI Taxonomy" id="1607685"/>
    <lineage>
        <taxon>Bacteria</taxon>
        <taxon>Bacillati</taxon>
        <taxon>Actinomycetota</taxon>
        <taxon>Actinomycetes</taxon>
        <taxon>Glycomycetales</taxon>
        <taxon>Glycomycetaceae</taxon>
        <taxon>Salininema</taxon>
    </lineage>
</organism>
<proteinExistence type="predicted"/>
<keyword evidence="7" id="KW-1185">Reference proteome</keyword>
<keyword evidence="4" id="KW-0460">Magnesium</keyword>
<name>A0ABV8U1U9_9ACTN</name>
<feature type="domain" description="PIN" evidence="5">
    <location>
        <begin position="4"/>
        <end position="122"/>
    </location>
</feature>
<dbReference type="EMBL" id="JBHSDK010000021">
    <property type="protein sequence ID" value="MFC4336724.1"/>
    <property type="molecule type" value="Genomic_DNA"/>
</dbReference>
<evidence type="ECO:0000256" key="1">
    <source>
        <dbReference type="ARBA" id="ARBA00022722"/>
    </source>
</evidence>
<evidence type="ECO:0000259" key="5">
    <source>
        <dbReference type="Pfam" id="PF01850"/>
    </source>
</evidence>
<dbReference type="SUPFAM" id="SSF88723">
    <property type="entry name" value="PIN domain-like"/>
    <property type="match status" value="1"/>
</dbReference>